<dbReference type="CDD" id="cd06135">
    <property type="entry name" value="Orn"/>
    <property type="match status" value="1"/>
</dbReference>
<dbReference type="InterPro" id="IPR013520">
    <property type="entry name" value="Ribonucl_H"/>
</dbReference>
<dbReference type="GeneID" id="100631494"/>
<sequence length="203" mass="23730">MPRLPSFFTLKSILCARSNSNYISKMSDKMIWVDLEMTGLDINKCTILEMACIVTDGNLKVIAEGPDVCVHHPESVLTSMEEWSQDHHEKTGLIKSCRESRYSMRDVEIMMLDFVKEHTSQGSCPLAGNSIYCDKMFLIKYMPEFTSYLHYRIVDVSSIKELCRRWYVKDYDLAPKKQNSHRALEDIKESIEELKYYKNKIFK</sequence>
<dbReference type="NCBIfam" id="NF003765">
    <property type="entry name" value="PRK05359.1"/>
    <property type="match status" value="1"/>
</dbReference>
<dbReference type="Gene3D" id="3.30.420.10">
    <property type="entry name" value="Ribonuclease H-like superfamily/Ribonuclease H"/>
    <property type="match status" value="1"/>
</dbReference>
<comment type="similarity">
    <text evidence="1">Belongs to the oligoribonuclease family.</text>
</comment>
<dbReference type="EnsemblMetazoa" id="XM_003387727.3">
    <property type="protein sequence ID" value="XP_003387775.2"/>
    <property type="gene ID" value="LOC100631494"/>
</dbReference>
<dbReference type="Proteomes" id="UP000007879">
    <property type="component" value="Unassembled WGS sequence"/>
</dbReference>
<evidence type="ECO:0000256" key="4">
    <source>
        <dbReference type="ARBA" id="ARBA00022839"/>
    </source>
</evidence>
<protein>
    <recommendedName>
        <fullName evidence="5">Exonuclease domain-containing protein</fullName>
    </recommendedName>
</protein>
<keyword evidence="2" id="KW-0540">Nuclease</keyword>
<dbReference type="KEGG" id="aqu:100631494"/>
<dbReference type="SMART" id="SM00479">
    <property type="entry name" value="EXOIII"/>
    <property type="match status" value="1"/>
</dbReference>
<dbReference type="GO" id="GO:0000175">
    <property type="term" value="F:3'-5'-RNA exonuclease activity"/>
    <property type="evidence" value="ECO:0007669"/>
    <property type="project" value="InterPro"/>
</dbReference>
<reference evidence="7" key="1">
    <citation type="journal article" date="2010" name="Nature">
        <title>The Amphimedon queenslandica genome and the evolution of animal complexity.</title>
        <authorList>
            <person name="Srivastava M."/>
            <person name="Simakov O."/>
            <person name="Chapman J."/>
            <person name="Fahey B."/>
            <person name="Gauthier M.E."/>
            <person name="Mitros T."/>
            <person name="Richards G.S."/>
            <person name="Conaco C."/>
            <person name="Dacre M."/>
            <person name="Hellsten U."/>
            <person name="Larroux C."/>
            <person name="Putnam N.H."/>
            <person name="Stanke M."/>
            <person name="Adamska M."/>
            <person name="Darling A."/>
            <person name="Degnan S.M."/>
            <person name="Oakley T.H."/>
            <person name="Plachetzki D.C."/>
            <person name="Zhai Y."/>
            <person name="Adamski M."/>
            <person name="Calcino A."/>
            <person name="Cummins S.F."/>
            <person name="Goodstein D.M."/>
            <person name="Harris C."/>
            <person name="Jackson D.J."/>
            <person name="Leys S.P."/>
            <person name="Shu S."/>
            <person name="Woodcroft B.J."/>
            <person name="Vervoort M."/>
            <person name="Kosik K.S."/>
            <person name="Manning G."/>
            <person name="Degnan B.M."/>
            <person name="Rokhsar D.S."/>
        </authorList>
    </citation>
    <scope>NUCLEOTIDE SEQUENCE [LARGE SCALE GENOMIC DNA]</scope>
</reference>
<dbReference type="RefSeq" id="XP_003387775.2">
    <property type="nucleotide sequence ID" value="XM_003387727.3"/>
</dbReference>
<accession>A0AAN0IFJ2</accession>
<evidence type="ECO:0000259" key="5">
    <source>
        <dbReference type="SMART" id="SM00479"/>
    </source>
</evidence>
<dbReference type="SUPFAM" id="SSF53098">
    <property type="entry name" value="Ribonuclease H-like"/>
    <property type="match status" value="1"/>
</dbReference>
<dbReference type="AlphaFoldDB" id="A0AAN0IFJ2"/>
<keyword evidence="7" id="KW-1185">Reference proteome</keyword>
<dbReference type="FunFam" id="3.30.420.10:FF:000003">
    <property type="entry name" value="Oligoribonuclease"/>
    <property type="match status" value="1"/>
</dbReference>
<dbReference type="InterPro" id="IPR012337">
    <property type="entry name" value="RNaseH-like_sf"/>
</dbReference>
<proteinExistence type="inferred from homology"/>
<dbReference type="InterPro" id="IPR036397">
    <property type="entry name" value="RNaseH_sf"/>
</dbReference>
<evidence type="ECO:0000256" key="3">
    <source>
        <dbReference type="ARBA" id="ARBA00022801"/>
    </source>
</evidence>
<evidence type="ECO:0000256" key="2">
    <source>
        <dbReference type="ARBA" id="ARBA00022722"/>
    </source>
</evidence>
<evidence type="ECO:0000313" key="6">
    <source>
        <dbReference type="EnsemblMetazoa" id="XP_003387775.2"/>
    </source>
</evidence>
<organism evidence="6 7">
    <name type="scientific">Amphimedon queenslandica</name>
    <name type="common">Sponge</name>
    <dbReference type="NCBI Taxonomy" id="400682"/>
    <lineage>
        <taxon>Eukaryota</taxon>
        <taxon>Metazoa</taxon>
        <taxon>Porifera</taxon>
        <taxon>Demospongiae</taxon>
        <taxon>Heteroscleromorpha</taxon>
        <taxon>Haplosclerida</taxon>
        <taxon>Niphatidae</taxon>
        <taxon>Amphimedon</taxon>
    </lineage>
</organism>
<dbReference type="InterPro" id="IPR022894">
    <property type="entry name" value="Oligoribonuclease"/>
</dbReference>
<dbReference type="GO" id="GO:0003676">
    <property type="term" value="F:nucleic acid binding"/>
    <property type="evidence" value="ECO:0007669"/>
    <property type="project" value="InterPro"/>
</dbReference>
<evidence type="ECO:0000313" key="7">
    <source>
        <dbReference type="Proteomes" id="UP000007879"/>
    </source>
</evidence>
<dbReference type="PANTHER" id="PTHR11046:SF0">
    <property type="entry name" value="OLIGORIBONUCLEASE, MITOCHONDRIAL"/>
    <property type="match status" value="1"/>
</dbReference>
<evidence type="ECO:0000256" key="1">
    <source>
        <dbReference type="ARBA" id="ARBA00009921"/>
    </source>
</evidence>
<name>A0AAN0IFJ2_AMPQE</name>
<dbReference type="Pfam" id="PF00929">
    <property type="entry name" value="RNase_T"/>
    <property type="match status" value="1"/>
</dbReference>
<reference evidence="6" key="2">
    <citation type="submission" date="2024-06" db="UniProtKB">
        <authorList>
            <consortium name="EnsemblMetazoa"/>
        </authorList>
    </citation>
    <scope>IDENTIFICATION</scope>
</reference>
<dbReference type="PANTHER" id="PTHR11046">
    <property type="entry name" value="OLIGORIBONUCLEASE, MITOCHONDRIAL"/>
    <property type="match status" value="1"/>
</dbReference>
<feature type="domain" description="Exonuclease" evidence="5">
    <location>
        <begin position="29"/>
        <end position="203"/>
    </location>
</feature>
<keyword evidence="4" id="KW-0269">Exonuclease</keyword>
<dbReference type="GO" id="GO:0005739">
    <property type="term" value="C:mitochondrion"/>
    <property type="evidence" value="ECO:0007669"/>
    <property type="project" value="TreeGrafter"/>
</dbReference>
<keyword evidence="3" id="KW-0378">Hydrolase</keyword>